<dbReference type="AlphaFoldDB" id="A0A8S4S4Z5"/>
<dbReference type="InterPro" id="IPR037193">
    <property type="entry name" value="GDNF_alpha"/>
</dbReference>
<comment type="caution">
    <text evidence="1">The sequence shown here is derived from an EMBL/GenBank/DDBJ whole genome shotgun (WGS) entry which is preliminary data.</text>
</comment>
<gene>
    <name evidence="1" type="primary">jg17447</name>
    <name evidence="1" type="ORF">PAEG_LOCUS20930</name>
</gene>
<keyword evidence="2" id="KW-1185">Reference proteome</keyword>
<accession>A0A8S4S4Z5</accession>
<dbReference type="OrthoDB" id="6374728at2759"/>
<proteinExistence type="predicted"/>
<protein>
    <submittedName>
        <fullName evidence="1">Jg17447 protein</fullName>
    </submittedName>
</protein>
<name>A0A8S4S4Z5_9NEOP</name>
<organism evidence="1 2">
    <name type="scientific">Pararge aegeria aegeria</name>
    <dbReference type="NCBI Taxonomy" id="348720"/>
    <lineage>
        <taxon>Eukaryota</taxon>
        <taxon>Metazoa</taxon>
        <taxon>Ecdysozoa</taxon>
        <taxon>Arthropoda</taxon>
        <taxon>Hexapoda</taxon>
        <taxon>Insecta</taxon>
        <taxon>Pterygota</taxon>
        <taxon>Neoptera</taxon>
        <taxon>Endopterygota</taxon>
        <taxon>Lepidoptera</taxon>
        <taxon>Glossata</taxon>
        <taxon>Ditrysia</taxon>
        <taxon>Papilionoidea</taxon>
        <taxon>Nymphalidae</taxon>
        <taxon>Satyrinae</taxon>
        <taxon>Satyrini</taxon>
        <taxon>Parargina</taxon>
        <taxon>Pararge</taxon>
    </lineage>
</organism>
<evidence type="ECO:0000313" key="2">
    <source>
        <dbReference type="Proteomes" id="UP000838756"/>
    </source>
</evidence>
<reference evidence="1" key="1">
    <citation type="submission" date="2022-03" db="EMBL/GenBank/DDBJ databases">
        <authorList>
            <person name="Lindestad O."/>
        </authorList>
    </citation>
    <scope>NUCLEOTIDE SEQUENCE</scope>
</reference>
<dbReference type="SUPFAM" id="SSF110035">
    <property type="entry name" value="GDNF receptor-like"/>
    <property type="match status" value="1"/>
</dbReference>
<dbReference type="Proteomes" id="UP000838756">
    <property type="component" value="Unassembled WGS sequence"/>
</dbReference>
<evidence type="ECO:0000313" key="1">
    <source>
        <dbReference type="EMBL" id="CAH2245050.1"/>
    </source>
</evidence>
<sequence length="156" mass="17321">MAILNCLLARQLCFEDASCSAILEIIPRVCGSELGAVHADASLTQVGERQMSNTEADCASLSLVPRVHLHFKPWNASERVPRLDNDKSFETWLIETDAEDKIVVPTSEDPLQMKNEIERPLLIVYGESGRPDFCEDVIPQKEAAVRMREDAPDGLA</sequence>
<dbReference type="EMBL" id="CAKXAJ010025888">
    <property type="protein sequence ID" value="CAH2245050.1"/>
    <property type="molecule type" value="Genomic_DNA"/>
</dbReference>